<feature type="region of interest" description="Disordered" evidence="1">
    <location>
        <begin position="66"/>
        <end position="100"/>
    </location>
</feature>
<name>A0A6V7H794_9HYME</name>
<feature type="non-terminal residue" evidence="2">
    <location>
        <position position="100"/>
    </location>
</feature>
<keyword evidence="3" id="KW-1185">Reference proteome</keyword>
<reference evidence="2" key="1">
    <citation type="submission" date="2020-07" db="EMBL/GenBank/DDBJ databases">
        <authorList>
            <person name="Nazaruddin N."/>
        </authorList>
    </citation>
    <scope>NUCLEOTIDE SEQUENCE</scope>
</reference>
<evidence type="ECO:0000313" key="2">
    <source>
        <dbReference type="EMBL" id="CAD1475872.1"/>
    </source>
</evidence>
<accession>A0A6V7H794</accession>
<evidence type="ECO:0000313" key="3">
    <source>
        <dbReference type="Proteomes" id="UP000752696"/>
    </source>
</evidence>
<evidence type="ECO:0000256" key="1">
    <source>
        <dbReference type="SAM" id="MobiDB-lite"/>
    </source>
</evidence>
<protein>
    <submittedName>
        <fullName evidence="2">Uncharacterized protein</fullName>
    </submittedName>
</protein>
<sequence length="100" mass="11172">TIPPRVFYFKILSHHVLVTLLTTTLLISLFEHDSTIASAKVSSTAEKIQGLLHGERTILRRVKKGEESAESGFGEDVFTEDGRPRGGGMSRLQTRRFSEK</sequence>
<feature type="non-terminal residue" evidence="2">
    <location>
        <position position="1"/>
    </location>
</feature>
<dbReference type="Proteomes" id="UP000752696">
    <property type="component" value="Unassembled WGS sequence"/>
</dbReference>
<gene>
    <name evidence="2" type="ORF">MHI_LOCUS599806</name>
</gene>
<organism evidence="2 3">
    <name type="scientific">Heterotrigona itama</name>
    <dbReference type="NCBI Taxonomy" id="395501"/>
    <lineage>
        <taxon>Eukaryota</taxon>
        <taxon>Metazoa</taxon>
        <taxon>Ecdysozoa</taxon>
        <taxon>Arthropoda</taxon>
        <taxon>Hexapoda</taxon>
        <taxon>Insecta</taxon>
        <taxon>Pterygota</taxon>
        <taxon>Neoptera</taxon>
        <taxon>Endopterygota</taxon>
        <taxon>Hymenoptera</taxon>
        <taxon>Apocrita</taxon>
        <taxon>Aculeata</taxon>
        <taxon>Apoidea</taxon>
        <taxon>Anthophila</taxon>
        <taxon>Apidae</taxon>
        <taxon>Heterotrigona</taxon>
    </lineage>
</organism>
<comment type="caution">
    <text evidence="2">The sequence shown here is derived from an EMBL/GenBank/DDBJ whole genome shotgun (WGS) entry which is preliminary data.</text>
</comment>
<proteinExistence type="predicted"/>
<dbReference type="EMBL" id="CAJDYZ010008865">
    <property type="protein sequence ID" value="CAD1475872.1"/>
    <property type="molecule type" value="Genomic_DNA"/>
</dbReference>
<dbReference type="AlphaFoldDB" id="A0A6V7H794"/>